<name>A0A6J4QZM1_9ACTN</name>
<dbReference type="EMBL" id="CADCVH010000053">
    <property type="protein sequence ID" value="CAA9457048.1"/>
    <property type="molecule type" value="Genomic_DNA"/>
</dbReference>
<protein>
    <recommendedName>
        <fullName evidence="1">AB hydrolase-1 domain-containing protein</fullName>
    </recommendedName>
</protein>
<dbReference type="SUPFAM" id="SSF53474">
    <property type="entry name" value="alpha/beta-Hydrolases"/>
    <property type="match status" value="1"/>
</dbReference>
<gene>
    <name evidence="2" type="ORF">AVDCRST_MAG02-2450</name>
</gene>
<sequence>MDGGWRLEGRVRTDGGEVAYGVFGEGPPVVLVHGTPSRARIWRGVAARLAERHAVYVYDLPGFGESERYEGQDVSIAAQGRVLADLVEEWGLEEPAVAGHDIGGGIVLRAHLLEGAGFRGISLLDAVVLTPWGTPALGHVREHLGAYRTMPSGVFEAYVAARLGETTSRPMGEEAFEAYLSQWRGPEGQAAYLRKDAALVERDTAEVERRLGSLRAPVLVMWGEEDAWLDPSQAGTLAGKMPGAELRFVAGAGHFVMEDAPEEVAGILAGYFAEAPRDVAS</sequence>
<proteinExistence type="predicted"/>
<dbReference type="PANTHER" id="PTHR43194">
    <property type="entry name" value="HYDROLASE ALPHA/BETA FOLD FAMILY"/>
    <property type="match status" value="1"/>
</dbReference>
<dbReference type="PRINTS" id="PR00111">
    <property type="entry name" value="ABHYDROLASE"/>
</dbReference>
<dbReference type="AlphaFoldDB" id="A0A6J4QZM1"/>
<dbReference type="Gene3D" id="3.40.50.1820">
    <property type="entry name" value="alpha/beta hydrolase"/>
    <property type="match status" value="1"/>
</dbReference>
<evidence type="ECO:0000259" key="1">
    <source>
        <dbReference type="Pfam" id="PF12697"/>
    </source>
</evidence>
<dbReference type="GO" id="GO:0003824">
    <property type="term" value="F:catalytic activity"/>
    <property type="evidence" value="ECO:0007669"/>
    <property type="project" value="UniProtKB-ARBA"/>
</dbReference>
<dbReference type="InterPro" id="IPR000073">
    <property type="entry name" value="AB_hydrolase_1"/>
</dbReference>
<organism evidence="2">
    <name type="scientific">uncultured Rubrobacteraceae bacterium</name>
    <dbReference type="NCBI Taxonomy" id="349277"/>
    <lineage>
        <taxon>Bacteria</taxon>
        <taxon>Bacillati</taxon>
        <taxon>Actinomycetota</taxon>
        <taxon>Rubrobacteria</taxon>
        <taxon>Rubrobacterales</taxon>
        <taxon>Rubrobacteraceae</taxon>
        <taxon>environmental samples</taxon>
    </lineage>
</organism>
<dbReference type="Pfam" id="PF12697">
    <property type="entry name" value="Abhydrolase_6"/>
    <property type="match status" value="1"/>
</dbReference>
<dbReference type="InterPro" id="IPR050228">
    <property type="entry name" value="Carboxylesterase_BioH"/>
</dbReference>
<reference evidence="2" key="1">
    <citation type="submission" date="2020-02" db="EMBL/GenBank/DDBJ databases">
        <authorList>
            <person name="Meier V. D."/>
        </authorList>
    </citation>
    <scope>NUCLEOTIDE SEQUENCE</scope>
    <source>
        <strain evidence="2">AVDCRST_MAG02</strain>
    </source>
</reference>
<accession>A0A6J4QZM1</accession>
<dbReference type="InterPro" id="IPR029058">
    <property type="entry name" value="AB_hydrolase_fold"/>
</dbReference>
<evidence type="ECO:0000313" key="2">
    <source>
        <dbReference type="EMBL" id="CAA9457048.1"/>
    </source>
</evidence>
<dbReference type="PANTHER" id="PTHR43194:SF5">
    <property type="entry name" value="PIMELOYL-[ACYL-CARRIER PROTEIN] METHYL ESTER ESTERASE"/>
    <property type="match status" value="1"/>
</dbReference>
<feature type="domain" description="AB hydrolase-1" evidence="1">
    <location>
        <begin position="29"/>
        <end position="265"/>
    </location>
</feature>